<proteinExistence type="predicted"/>
<organism evidence="1 2">
    <name type="scientific">Poseidonocella sedimentorum</name>
    <dbReference type="NCBI Taxonomy" id="871652"/>
    <lineage>
        <taxon>Bacteria</taxon>
        <taxon>Pseudomonadati</taxon>
        <taxon>Pseudomonadota</taxon>
        <taxon>Alphaproteobacteria</taxon>
        <taxon>Rhodobacterales</taxon>
        <taxon>Roseobacteraceae</taxon>
        <taxon>Poseidonocella</taxon>
    </lineage>
</organism>
<sequence>MDPVHLIAARAPSQLHPACEDAFYQTHAPIMPKLPALLHRLARALTAATGHSRTRRQTAPDLT</sequence>
<dbReference type="EMBL" id="FOYI01000020">
    <property type="protein sequence ID" value="SFR20391.1"/>
    <property type="molecule type" value="Genomic_DNA"/>
</dbReference>
<dbReference type="Proteomes" id="UP000199302">
    <property type="component" value="Unassembled WGS sequence"/>
</dbReference>
<reference evidence="1 2" key="1">
    <citation type="submission" date="2016-10" db="EMBL/GenBank/DDBJ databases">
        <authorList>
            <person name="de Groot N.N."/>
        </authorList>
    </citation>
    <scope>NUCLEOTIDE SEQUENCE [LARGE SCALE GENOMIC DNA]</scope>
    <source>
        <strain evidence="2">KMM 9023,NRIC 0796,JCM 17311,KCTC 23692</strain>
    </source>
</reference>
<dbReference type="AlphaFoldDB" id="A0A1I6ES83"/>
<accession>A0A1I6ES83</accession>
<evidence type="ECO:0000313" key="2">
    <source>
        <dbReference type="Proteomes" id="UP000199302"/>
    </source>
</evidence>
<keyword evidence="2" id="KW-1185">Reference proteome</keyword>
<protein>
    <submittedName>
        <fullName evidence="1">Uncharacterized protein</fullName>
    </submittedName>
</protein>
<gene>
    <name evidence="1" type="ORF">SAMN04515673_12016</name>
</gene>
<name>A0A1I6ES83_9RHOB</name>
<evidence type="ECO:0000313" key="1">
    <source>
        <dbReference type="EMBL" id="SFR20391.1"/>
    </source>
</evidence>